<protein>
    <recommendedName>
        <fullName evidence="1">RNase III domain-containing protein</fullName>
    </recommendedName>
</protein>
<feature type="domain" description="RNase III" evidence="1">
    <location>
        <begin position="52"/>
        <end position="135"/>
    </location>
</feature>
<evidence type="ECO:0000313" key="2">
    <source>
        <dbReference type="EMBL" id="KAK5082572.1"/>
    </source>
</evidence>
<dbReference type="InterPro" id="IPR036389">
    <property type="entry name" value="RNase_III_sf"/>
</dbReference>
<accession>A0ABR0K257</accession>
<gene>
    <name evidence="2" type="ORF">LTR24_007947</name>
</gene>
<dbReference type="EMBL" id="JAVRRG010000127">
    <property type="protein sequence ID" value="KAK5082572.1"/>
    <property type="molecule type" value="Genomic_DNA"/>
</dbReference>
<proteinExistence type="predicted"/>
<dbReference type="Gene3D" id="1.10.1520.10">
    <property type="entry name" value="Ribonuclease III domain"/>
    <property type="match status" value="1"/>
</dbReference>
<dbReference type="SUPFAM" id="SSF69065">
    <property type="entry name" value="RNase III domain-like"/>
    <property type="match status" value="1"/>
</dbReference>
<name>A0ABR0K257_9EURO</name>
<dbReference type="Pfam" id="PF00636">
    <property type="entry name" value="Ribonuclease_3"/>
    <property type="match status" value="1"/>
</dbReference>
<evidence type="ECO:0000259" key="1">
    <source>
        <dbReference type="Pfam" id="PF00636"/>
    </source>
</evidence>
<organism evidence="2 3">
    <name type="scientific">Lithohypha guttulata</name>
    <dbReference type="NCBI Taxonomy" id="1690604"/>
    <lineage>
        <taxon>Eukaryota</taxon>
        <taxon>Fungi</taxon>
        <taxon>Dikarya</taxon>
        <taxon>Ascomycota</taxon>
        <taxon>Pezizomycotina</taxon>
        <taxon>Eurotiomycetes</taxon>
        <taxon>Chaetothyriomycetidae</taxon>
        <taxon>Chaetothyriales</taxon>
        <taxon>Trichomeriaceae</taxon>
        <taxon>Lithohypha</taxon>
    </lineage>
</organism>
<keyword evidence="3" id="KW-1185">Reference proteome</keyword>
<comment type="caution">
    <text evidence="2">The sequence shown here is derived from an EMBL/GenBank/DDBJ whole genome shotgun (WGS) entry which is preliminary data.</text>
</comment>
<evidence type="ECO:0000313" key="3">
    <source>
        <dbReference type="Proteomes" id="UP001345013"/>
    </source>
</evidence>
<dbReference type="InterPro" id="IPR000999">
    <property type="entry name" value="RNase_III_dom"/>
</dbReference>
<sequence length="149" mass="16549">MVSIIDIQRVEKVVKYEFHDKSLIRKALKAPSKIQDKGTGQILNIDDGNRGLAQLGHKLLEFILIDQWYRAGSDRESTNHTITTKTNNDTLANIAKRTGIDTCIVPCERQGRDSPSPKTLKLAVTAVIGAVWIDSEDLSVTSHAARNLR</sequence>
<dbReference type="Proteomes" id="UP001345013">
    <property type="component" value="Unassembled WGS sequence"/>
</dbReference>
<reference evidence="2 3" key="1">
    <citation type="submission" date="2023-08" db="EMBL/GenBank/DDBJ databases">
        <title>Black Yeasts Isolated from many extreme environments.</title>
        <authorList>
            <person name="Coleine C."/>
            <person name="Stajich J.E."/>
            <person name="Selbmann L."/>
        </authorList>
    </citation>
    <scope>NUCLEOTIDE SEQUENCE [LARGE SCALE GENOMIC DNA]</scope>
    <source>
        <strain evidence="2 3">CCFEE 5885</strain>
    </source>
</reference>